<dbReference type="PROSITE" id="PS52004">
    <property type="entry name" value="KS3_2"/>
    <property type="match status" value="1"/>
</dbReference>
<name>A0ABR8TST3_9PSED</name>
<evidence type="ECO:0000313" key="14">
    <source>
        <dbReference type="EMBL" id="MBD7978832.1"/>
    </source>
</evidence>
<dbReference type="NCBIfam" id="NF005589">
    <property type="entry name" value="PRK07314.1"/>
    <property type="match status" value="1"/>
</dbReference>
<comment type="catalytic activity">
    <reaction evidence="11">
        <text>a fatty acyl-[ACP] + malonyl-[ACP] + H(+) = a 3-oxoacyl-[ACP] + holo-[ACP] + CO2</text>
        <dbReference type="Rhea" id="RHEA:22836"/>
        <dbReference type="Rhea" id="RHEA-COMP:9623"/>
        <dbReference type="Rhea" id="RHEA-COMP:9685"/>
        <dbReference type="Rhea" id="RHEA-COMP:9916"/>
        <dbReference type="Rhea" id="RHEA-COMP:14125"/>
        <dbReference type="ChEBI" id="CHEBI:15378"/>
        <dbReference type="ChEBI" id="CHEBI:16526"/>
        <dbReference type="ChEBI" id="CHEBI:64479"/>
        <dbReference type="ChEBI" id="CHEBI:78449"/>
        <dbReference type="ChEBI" id="CHEBI:78776"/>
        <dbReference type="ChEBI" id="CHEBI:138651"/>
    </reaction>
</comment>
<evidence type="ECO:0000256" key="12">
    <source>
        <dbReference type="RuleBase" id="RU003694"/>
    </source>
</evidence>
<dbReference type="PIRSF" id="PIRSF000447">
    <property type="entry name" value="KAS_II"/>
    <property type="match status" value="1"/>
</dbReference>
<proteinExistence type="inferred from homology"/>
<dbReference type="Pfam" id="PF00109">
    <property type="entry name" value="ketoacyl-synt"/>
    <property type="match status" value="1"/>
</dbReference>
<dbReference type="EC" id="2.3.1.179" evidence="3 11"/>
<evidence type="ECO:0000256" key="11">
    <source>
        <dbReference type="PIRNR" id="PIRNR000447"/>
    </source>
</evidence>
<dbReference type="InterPro" id="IPR014030">
    <property type="entry name" value="Ketoacyl_synth_N"/>
</dbReference>
<protein>
    <recommendedName>
        <fullName evidence="4 11">3-oxoacyl-[acyl-carrier-protein] synthase 2</fullName>
        <ecNumber evidence="3 11">2.3.1.179</ecNumber>
    </recommendedName>
</protein>
<comment type="catalytic activity">
    <reaction evidence="11">
        <text>(9Z)-hexadecenoyl-[ACP] + malonyl-[ACP] + H(+) = 3-oxo-(11Z)-octadecenoyl-[ACP] + holo-[ACP] + CO2</text>
        <dbReference type="Rhea" id="RHEA:55040"/>
        <dbReference type="Rhea" id="RHEA-COMP:9623"/>
        <dbReference type="Rhea" id="RHEA-COMP:9685"/>
        <dbReference type="Rhea" id="RHEA-COMP:10800"/>
        <dbReference type="Rhea" id="RHEA-COMP:14074"/>
        <dbReference type="ChEBI" id="CHEBI:15378"/>
        <dbReference type="ChEBI" id="CHEBI:16526"/>
        <dbReference type="ChEBI" id="CHEBI:64479"/>
        <dbReference type="ChEBI" id="CHEBI:78449"/>
        <dbReference type="ChEBI" id="CHEBI:83989"/>
        <dbReference type="ChEBI" id="CHEBI:138538"/>
        <dbReference type="EC" id="2.3.1.179"/>
    </reaction>
</comment>
<evidence type="ECO:0000256" key="8">
    <source>
        <dbReference type="ARBA" id="ARBA00023098"/>
    </source>
</evidence>
<evidence type="ECO:0000256" key="3">
    <source>
        <dbReference type="ARBA" id="ARBA00012356"/>
    </source>
</evidence>
<feature type="domain" description="Ketosynthase family 3 (KS3)" evidence="13">
    <location>
        <begin position="3"/>
        <end position="411"/>
    </location>
</feature>
<reference evidence="14 15" key="1">
    <citation type="submission" date="2020-08" db="EMBL/GenBank/DDBJ databases">
        <title>A Genomic Blueprint of the Chicken Gut Microbiome.</title>
        <authorList>
            <person name="Gilroy R."/>
            <person name="Ravi A."/>
            <person name="Getino M."/>
            <person name="Pursley I."/>
            <person name="Horton D.L."/>
            <person name="Alikhan N.-F."/>
            <person name="Baker D."/>
            <person name="Gharbi K."/>
            <person name="Hall N."/>
            <person name="Watson M."/>
            <person name="Adriaenssens E.M."/>
            <person name="Foster-Nyarko E."/>
            <person name="Jarju S."/>
            <person name="Secka A."/>
            <person name="Antonio M."/>
            <person name="Oren A."/>
            <person name="Chaudhuri R."/>
            <person name="La Ragione R.M."/>
            <person name="Hildebrand F."/>
            <person name="Pallen M.J."/>
        </authorList>
    </citation>
    <scope>NUCLEOTIDE SEQUENCE [LARGE SCALE GENOMIC DNA]</scope>
    <source>
        <strain evidence="14 15">Sa2CUA2</strain>
    </source>
</reference>
<keyword evidence="15" id="KW-1185">Reference proteome</keyword>
<dbReference type="InterPro" id="IPR018201">
    <property type="entry name" value="Ketoacyl_synth_AS"/>
</dbReference>
<keyword evidence="7" id="KW-0276">Fatty acid metabolism</keyword>
<evidence type="ECO:0000256" key="2">
    <source>
        <dbReference type="ARBA" id="ARBA00008467"/>
    </source>
</evidence>
<evidence type="ECO:0000256" key="1">
    <source>
        <dbReference type="ARBA" id="ARBA00005194"/>
    </source>
</evidence>
<evidence type="ECO:0000256" key="4">
    <source>
        <dbReference type="ARBA" id="ARBA00014657"/>
    </source>
</evidence>
<keyword evidence="6 11" id="KW-0808">Transferase</keyword>
<dbReference type="GO" id="GO:0004315">
    <property type="term" value="F:3-oxoacyl-[acyl-carrier-protein] synthase activity"/>
    <property type="evidence" value="ECO:0007669"/>
    <property type="project" value="UniProtKB-EC"/>
</dbReference>
<comment type="function">
    <text evidence="11">Involved in the type II fatty acid elongation cycle. Catalyzes the elongation of a wide range of acyl-ACP by the addition of two carbons from malonyl-ACP to an acyl acceptor. Can efficiently catalyze the conversion of palmitoleoyl-ACP (cis-hexadec-9-enoyl-ACP) to cis-vaccenoyl-ACP (cis-octadec-11-enoyl-ACP), an essential step in the thermal regulation of fatty acid composition.</text>
</comment>
<dbReference type="CDD" id="cd00834">
    <property type="entry name" value="KAS_I_II"/>
    <property type="match status" value="1"/>
</dbReference>
<evidence type="ECO:0000256" key="7">
    <source>
        <dbReference type="ARBA" id="ARBA00022832"/>
    </source>
</evidence>
<dbReference type="Proteomes" id="UP000611945">
    <property type="component" value="Unassembled WGS sequence"/>
</dbReference>
<dbReference type="NCBIfam" id="TIGR03150">
    <property type="entry name" value="fabF"/>
    <property type="match status" value="1"/>
</dbReference>
<gene>
    <name evidence="14" type="primary">fabF</name>
    <name evidence="14" type="ORF">H9642_16745</name>
</gene>
<dbReference type="PANTHER" id="PTHR11712:SF336">
    <property type="entry name" value="3-OXOACYL-[ACYL-CARRIER-PROTEIN] SYNTHASE, MITOCHONDRIAL"/>
    <property type="match status" value="1"/>
</dbReference>
<evidence type="ECO:0000259" key="13">
    <source>
        <dbReference type="PROSITE" id="PS52004"/>
    </source>
</evidence>
<dbReference type="EMBL" id="JACSQG010000013">
    <property type="protein sequence ID" value="MBD7978832.1"/>
    <property type="molecule type" value="Genomic_DNA"/>
</dbReference>
<dbReference type="InterPro" id="IPR014031">
    <property type="entry name" value="Ketoacyl_synth_C"/>
</dbReference>
<comment type="caution">
    <text evidence="14">The sequence shown here is derived from an EMBL/GenBank/DDBJ whole genome shotgun (WGS) entry which is preliminary data.</text>
</comment>
<dbReference type="InterPro" id="IPR016039">
    <property type="entry name" value="Thiolase-like"/>
</dbReference>
<keyword evidence="9 11" id="KW-0275">Fatty acid biosynthesis</keyword>
<dbReference type="InterPro" id="IPR020841">
    <property type="entry name" value="PKS_Beta-ketoAc_synthase_dom"/>
</dbReference>
<keyword evidence="10 11" id="KW-0012">Acyltransferase</keyword>
<sequence length="414" mass="43376">MSRRRVVVTGMGMLSPLGTDVPSSWQGILAGRSGIGPLEHMDLSAYSTRFGGSVKGFDVEEYLSAKEARKLDLFIQYGLAASFQAVRHSGLEITDANRERVGVVMGSGIGGLTNIENNCKLLFEQGPRRISPFFVPGSIINMVSGFLSIHLGAQGPNYAITTACTTGTHSIGMAARNIAYGEADVMIAGGSEMAACGLGIGGFAAARALSTRNDDPQRASRPWDKSRDGFVLSDGAGALVLEELEYAKARGATIYAELVGFGMSGDAFHMTSPPEDGAGAARCMTNALRDAGLNPDQVHYVNAHGTSTLAGDLAEVRAIKSVFGEHAYRLAVSSTKSMTGHLLGAAGAVEAIFSVLAIHEQVAPPTINLDEADEGCDLDFVPGEARSMPIDAVVSNSFGFGGTNGSLVFRRFAD</sequence>
<evidence type="ECO:0000256" key="10">
    <source>
        <dbReference type="ARBA" id="ARBA00023315"/>
    </source>
</evidence>
<dbReference type="SMART" id="SM00825">
    <property type="entry name" value="PKS_KS"/>
    <property type="match status" value="1"/>
</dbReference>
<dbReference type="PROSITE" id="PS00606">
    <property type="entry name" value="KS3_1"/>
    <property type="match status" value="1"/>
</dbReference>
<dbReference type="Gene3D" id="3.40.47.10">
    <property type="match status" value="2"/>
</dbReference>
<dbReference type="NCBIfam" id="NF004970">
    <property type="entry name" value="PRK06333.1"/>
    <property type="match status" value="1"/>
</dbReference>
<dbReference type="PANTHER" id="PTHR11712">
    <property type="entry name" value="POLYKETIDE SYNTHASE-RELATED"/>
    <property type="match status" value="1"/>
</dbReference>
<dbReference type="InterPro" id="IPR000794">
    <property type="entry name" value="Beta-ketoacyl_synthase"/>
</dbReference>
<comment type="pathway">
    <text evidence="1 11">Lipid metabolism; fatty acid biosynthesis.</text>
</comment>
<accession>A0ABR8TST3</accession>
<dbReference type="SUPFAM" id="SSF53901">
    <property type="entry name" value="Thiolase-like"/>
    <property type="match status" value="2"/>
</dbReference>
<keyword evidence="5 11" id="KW-0444">Lipid biosynthesis</keyword>
<evidence type="ECO:0000256" key="9">
    <source>
        <dbReference type="ARBA" id="ARBA00023160"/>
    </source>
</evidence>
<comment type="similarity">
    <text evidence="2 11 12">Belongs to the thiolase-like superfamily. Beta-ketoacyl-ACP synthases family.</text>
</comment>
<dbReference type="RefSeq" id="WP_251837621.1">
    <property type="nucleotide sequence ID" value="NZ_JACSQG010000013.1"/>
</dbReference>
<evidence type="ECO:0000256" key="5">
    <source>
        <dbReference type="ARBA" id="ARBA00022516"/>
    </source>
</evidence>
<evidence type="ECO:0000256" key="6">
    <source>
        <dbReference type="ARBA" id="ARBA00022679"/>
    </source>
</evidence>
<dbReference type="InterPro" id="IPR017568">
    <property type="entry name" value="3-oxoacyl-ACP_synth-2"/>
</dbReference>
<keyword evidence="8" id="KW-0443">Lipid metabolism</keyword>
<organism evidence="14 15">
    <name type="scientific">Serpens gallinarum</name>
    <dbReference type="NCBI Taxonomy" id="2763075"/>
    <lineage>
        <taxon>Bacteria</taxon>
        <taxon>Pseudomonadati</taxon>
        <taxon>Pseudomonadota</taxon>
        <taxon>Gammaproteobacteria</taxon>
        <taxon>Pseudomonadales</taxon>
        <taxon>Pseudomonadaceae</taxon>
        <taxon>Pseudomonas</taxon>
    </lineage>
</organism>
<dbReference type="Pfam" id="PF02801">
    <property type="entry name" value="Ketoacyl-synt_C"/>
    <property type="match status" value="1"/>
</dbReference>
<evidence type="ECO:0000313" key="15">
    <source>
        <dbReference type="Proteomes" id="UP000611945"/>
    </source>
</evidence>